<dbReference type="EMBL" id="MU394283">
    <property type="protein sequence ID" value="KAI6092434.1"/>
    <property type="molecule type" value="Genomic_DNA"/>
</dbReference>
<gene>
    <name evidence="1" type="ORF">F4821DRAFT_134837</name>
</gene>
<protein>
    <submittedName>
        <fullName evidence="1">Uncharacterized protein</fullName>
    </submittedName>
</protein>
<accession>A0ACC0DI42</accession>
<evidence type="ECO:0000313" key="1">
    <source>
        <dbReference type="EMBL" id="KAI6092434.1"/>
    </source>
</evidence>
<comment type="caution">
    <text evidence="1">The sequence shown here is derived from an EMBL/GenBank/DDBJ whole genome shotgun (WGS) entry which is preliminary data.</text>
</comment>
<keyword evidence="2" id="KW-1185">Reference proteome</keyword>
<organism evidence="1 2">
    <name type="scientific">Hypoxylon rubiginosum</name>
    <dbReference type="NCBI Taxonomy" id="110542"/>
    <lineage>
        <taxon>Eukaryota</taxon>
        <taxon>Fungi</taxon>
        <taxon>Dikarya</taxon>
        <taxon>Ascomycota</taxon>
        <taxon>Pezizomycotina</taxon>
        <taxon>Sordariomycetes</taxon>
        <taxon>Xylariomycetidae</taxon>
        <taxon>Xylariales</taxon>
        <taxon>Hypoxylaceae</taxon>
        <taxon>Hypoxylon</taxon>
    </lineage>
</organism>
<name>A0ACC0DI42_9PEZI</name>
<sequence length="901" mass="99744">MPFVTMGSTPKPAQSPAASPAKGKAAATKKSSGRGVTKRKGRKPAPKKGGRGKGRGQKKTYEDPRVQAAYERQRELKDLYSTVSAAVKPALEEIADQSVKNLLQDPDSHRDCPEHDEVKQQLDDQYKHVIDTTETEYKTRLMISQRKLDLETERIRKSFQDSFDYVTENFLDACLNRANIIEQLRHEGLPLDTPDHGYDYVDHIPYVSFELPGNSEENAGKTKPATKRKAEGQPDRQGNSKKPRHAAGLLASEMQPDGVPESNAPSPSPFDEQEPVYTSKNGLPDLPIGASEPDVFGVRVVEQRTKDQAARLIVPQTFQWDDDEIGFRDSTNDSTKKRKKVNRGMFLDKPNSRDFHLDHTTRYDYDCRDYKNDTLDHEIVEKHGLHPKYGFFLPSSTNEAEVSDDFVDSGRPIVYVPDRNTTAHASRSVRLMRMDHMLKEYAVKSNMASLVDALCEKEGIDPDDITTGEMQDRERQARERLYHSSENEDSETSNHSPQTEPDDSVARERANLLLEAADHLGADKTTQPLPSSRPSRPYDAVRDVFTSAEPTPAPVGQASEDTYNSLNPSGITVLADLAEDAHRQRTQTERPMGTTDFAMIDPRILNQAPPPPNTFLQTALNPASAFVHNAPAHPSSMDVAQQPAPAPAAPTRNPFTNQGIRDSPVLPPLRPHKSDGLGRGSIGTPQQPSLHPHSQRPQEFGSPRGPIHTNSGAFYPPAPPRPYHQGFAFHEPPSRQAPNQGQPISGPNMLANQPHMAPSHHNIYPTLSPPPMSGQTYMPFAAQMEIPVPSVSPPLPPTMVPSPPINAPRQRGSNASNSNNNKYRRIAAAPVPHNRSWSSNGGPELRLSHYDYRESIKDYRASEAPPQSGPTTVRGWNVNNVSKGRGKGVKKEESGEKESPK</sequence>
<evidence type="ECO:0000313" key="2">
    <source>
        <dbReference type="Proteomes" id="UP001497680"/>
    </source>
</evidence>
<reference evidence="1 2" key="1">
    <citation type="journal article" date="2022" name="New Phytol.">
        <title>Ecological generalism drives hyperdiversity of secondary metabolite gene clusters in xylarialean endophytes.</title>
        <authorList>
            <person name="Franco M.E.E."/>
            <person name="Wisecaver J.H."/>
            <person name="Arnold A.E."/>
            <person name="Ju Y.M."/>
            <person name="Slot J.C."/>
            <person name="Ahrendt S."/>
            <person name="Moore L.P."/>
            <person name="Eastman K.E."/>
            <person name="Scott K."/>
            <person name="Konkel Z."/>
            <person name="Mondo S.J."/>
            <person name="Kuo A."/>
            <person name="Hayes R.D."/>
            <person name="Haridas S."/>
            <person name="Andreopoulos B."/>
            <person name="Riley R."/>
            <person name="LaButti K."/>
            <person name="Pangilinan J."/>
            <person name="Lipzen A."/>
            <person name="Amirebrahimi M."/>
            <person name="Yan J."/>
            <person name="Adam C."/>
            <person name="Keymanesh K."/>
            <person name="Ng V."/>
            <person name="Louie K."/>
            <person name="Northen T."/>
            <person name="Drula E."/>
            <person name="Henrissat B."/>
            <person name="Hsieh H.M."/>
            <person name="Youens-Clark K."/>
            <person name="Lutzoni F."/>
            <person name="Miadlikowska J."/>
            <person name="Eastwood D.C."/>
            <person name="Hamelin R.C."/>
            <person name="Grigoriev I.V."/>
            <person name="U'Ren J.M."/>
        </authorList>
    </citation>
    <scope>NUCLEOTIDE SEQUENCE [LARGE SCALE GENOMIC DNA]</scope>
    <source>
        <strain evidence="1 2">ER1909</strain>
    </source>
</reference>
<proteinExistence type="predicted"/>
<dbReference type="Proteomes" id="UP001497680">
    <property type="component" value="Unassembled WGS sequence"/>
</dbReference>